<dbReference type="InterPro" id="IPR039770">
    <property type="entry name" value="Rpf2"/>
</dbReference>
<feature type="transmembrane region" description="Helical" evidence="5">
    <location>
        <begin position="267"/>
        <end position="290"/>
    </location>
</feature>
<proteinExistence type="inferred from homology"/>
<sequence>MAPTQQQAKQARAKVLSTGKQPKASIQRYLKSTEAQLVEKEAKSVLLLRGIRCSDAMTTVLRDMRSMNAPNAKLLNKNNQIVPFDDEGQLSLEFLTTKNDCSLFAIASSNKKRPNNLVMGRTFDHQVLDMVELGILRYKSMNDYAGMPKKRVGSKPMMLFVGDAWHLDTECKKLQNLLLDFYRGDPVEKLVLSGLDHAMVFTAVADAPPLQQPGLDNATTLLIHQRTYYCKLKKNTTGGSGSAPLPYLTPSGPDMDFRVRIICIMCYLLIVLGTVIISLLSCHLFSYFGFMFLHGVPHQQLCVLNFHSFVVSFHPLIYVHVYPFKTVIHAIHETNT</sequence>
<evidence type="ECO:0000259" key="6">
    <source>
        <dbReference type="PROSITE" id="PS50833"/>
    </source>
</evidence>
<gene>
    <name evidence="7" type="ORF">DBRI00130_LOCUS41474</name>
</gene>
<dbReference type="GO" id="GO:0019843">
    <property type="term" value="F:rRNA binding"/>
    <property type="evidence" value="ECO:0007669"/>
    <property type="project" value="UniProtKB-UniRule"/>
</dbReference>
<dbReference type="GO" id="GO:0000463">
    <property type="term" value="P:maturation of LSU-rRNA from tricistronic rRNA transcript (SSU-rRNA, 5.8S rRNA, LSU-rRNA)"/>
    <property type="evidence" value="ECO:0007669"/>
    <property type="project" value="TreeGrafter"/>
</dbReference>
<feature type="transmembrane region" description="Helical" evidence="5">
    <location>
        <begin position="302"/>
        <end position="321"/>
    </location>
</feature>
<evidence type="ECO:0000313" key="7">
    <source>
        <dbReference type="EMBL" id="CAE4662158.1"/>
    </source>
</evidence>
<feature type="domain" description="Brix" evidence="6">
    <location>
        <begin position="43"/>
        <end position="268"/>
    </location>
</feature>
<dbReference type="PANTHER" id="PTHR12728:SF0">
    <property type="entry name" value="RIBOSOME PRODUCTION FACTOR 2 HOMOLOG"/>
    <property type="match status" value="1"/>
</dbReference>
<dbReference type="InterPro" id="IPR007109">
    <property type="entry name" value="Brix"/>
</dbReference>
<reference evidence="7" key="1">
    <citation type="submission" date="2021-01" db="EMBL/GenBank/DDBJ databases">
        <authorList>
            <person name="Corre E."/>
            <person name="Pelletier E."/>
            <person name="Niang G."/>
            <person name="Scheremetjew M."/>
            <person name="Finn R."/>
            <person name="Kale V."/>
            <person name="Holt S."/>
            <person name="Cochrane G."/>
            <person name="Meng A."/>
            <person name="Brown T."/>
            <person name="Cohen L."/>
        </authorList>
    </citation>
    <scope>NUCLEOTIDE SEQUENCE</scope>
    <source>
        <strain evidence="7">GSO104</strain>
    </source>
</reference>
<dbReference type="SMART" id="SM00879">
    <property type="entry name" value="Brix"/>
    <property type="match status" value="1"/>
</dbReference>
<evidence type="ECO:0000256" key="5">
    <source>
        <dbReference type="SAM" id="Phobius"/>
    </source>
</evidence>
<keyword evidence="3 4" id="KW-0539">Nucleus</keyword>
<comment type="similarity">
    <text evidence="2 4">Belongs to the RPF2 family.</text>
</comment>
<dbReference type="GO" id="GO:0000027">
    <property type="term" value="P:ribosomal large subunit assembly"/>
    <property type="evidence" value="ECO:0007669"/>
    <property type="project" value="InterPro"/>
</dbReference>
<dbReference type="EMBL" id="HBNS01057652">
    <property type="protein sequence ID" value="CAE4662158.1"/>
    <property type="molecule type" value="Transcribed_RNA"/>
</dbReference>
<protein>
    <recommendedName>
        <fullName evidence="4">Ribosome production factor 2 homolog</fullName>
    </recommendedName>
    <alternativeName>
        <fullName evidence="4">Ribosome biogenesis protein RPF2 homolog</fullName>
    </alternativeName>
</protein>
<keyword evidence="5" id="KW-0472">Membrane</keyword>
<dbReference type="PROSITE" id="PS50833">
    <property type="entry name" value="BRIX"/>
    <property type="match status" value="1"/>
</dbReference>
<organism evidence="7">
    <name type="scientific">Ditylum brightwellii</name>
    <dbReference type="NCBI Taxonomy" id="49249"/>
    <lineage>
        <taxon>Eukaryota</taxon>
        <taxon>Sar</taxon>
        <taxon>Stramenopiles</taxon>
        <taxon>Ochrophyta</taxon>
        <taxon>Bacillariophyta</taxon>
        <taxon>Mediophyceae</taxon>
        <taxon>Lithodesmiophycidae</taxon>
        <taxon>Lithodesmiales</taxon>
        <taxon>Lithodesmiaceae</taxon>
        <taxon>Ditylum</taxon>
    </lineage>
</organism>
<evidence type="ECO:0000256" key="3">
    <source>
        <dbReference type="ARBA" id="ARBA00023242"/>
    </source>
</evidence>
<evidence type="ECO:0000256" key="4">
    <source>
        <dbReference type="RuleBase" id="RU367086"/>
    </source>
</evidence>
<evidence type="ECO:0000256" key="1">
    <source>
        <dbReference type="ARBA" id="ARBA00004604"/>
    </source>
</evidence>
<dbReference type="AlphaFoldDB" id="A0A7S4T360"/>
<name>A0A7S4T360_9STRA</name>
<evidence type="ECO:0000256" key="2">
    <source>
        <dbReference type="ARBA" id="ARBA00010782"/>
    </source>
</evidence>
<keyword evidence="5" id="KW-1133">Transmembrane helix</keyword>
<dbReference type="GO" id="GO:0005730">
    <property type="term" value="C:nucleolus"/>
    <property type="evidence" value="ECO:0007669"/>
    <property type="project" value="UniProtKB-SubCell"/>
</dbReference>
<keyword evidence="5" id="KW-0812">Transmembrane</keyword>
<dbReference type="Pfam" id="PF04427">
    <property type="entry name" value="Brix"/>
    <property type="match status" value="1"/>
</dbReference>
<comment type="subcellular location">
    <subcellularLocation>
        <location evidence="1 4">Nucleus</location>
        <location evidence="1 4">Nucleolus</location>
    </subcellularLocation>
</comment>
<accession>A0A7S4T360</accession>
<dbReference type="PANTHER" id="PTHR12728">
    <property type="entry name" value="BRIX DOMAIN CONTAINING PROTEIN"/>
    <property type="match status" value="1"/>
</dbReference>